<evidence type="ECO:0000313" key="2">
    <source>
        <dbReference type="Proteomes" id="UP001620514"/>
    </source>
</evidence>
<organism evidence="1 2">
    <name type="scientific">Caballeronia udeis</name>
    <dbReference type="NCBI Taxonomy" id="1232866"/>
    <lineage>
        <taxon>Bacteria</taxon>
        <taxon>Pseudomonadati</taxon>
        <taxon>Pseudomonadota</taxon>
        <taxon>Betaproteobacteria</taxon>
        <taxon>Burkholderiales</taxon>
        <taxon>Burkholderiaceae</taxon>
        <taxon>Caballeronia</taxon>
    </lineage>
</organism>
<sequence>MNNVLMRNPANVARSCPSASAAFTPADVENGVKRETIVSYR</sequence>
<dbReference type="Proteomes" id="UP001620514">
    <property type="component" value="Unassembled WGS sequence"/>
</dbReference>
<dbReference type="EMBL" id="JBIYDN010000004">
    <property type="protein sequence ID" value="MFK4441684.1"/>
    <property type="molecule type" value="Genomic_DNA"/>
</dbReference>
<evidence type="ECO:0000313" key="1">
    <source>
        <dbReference type="EMBL" id="MFK4441684.1"/>
    </source>
</evidence>
<proteinExistence type="predicted"/>
<accession>A0ABW8MDD3</accession>
<gene>
    <name evidence="1" type="ORF">ABH943_001699</name>
</gene>
<reference evidence="1 2" key="1">
    <citation type="submission" date="2024-11" db="EMBL/GenBank/DDBJ databases">
        <title>Using genomics to understand microbial adaptation to soil warming.</title>
        <authorList>
            <person name="Deangelis K.M. PhD."/>
        </authorList>
    </citation>
    <scope>NUCLEOTIDE SEQUENCE [LARGE SCALE GENOMIC DNA]</scope>
    <source>
        <strain evidence="1 2">GAS97</strain>
    </source>
</reference>
<name>A0ABW8MDD3_9BURK</name>
<keyword evidence="2" id="KW-1185">Reference proteome</keyword>
<comment type="caution">
    <text evidence="1">The sequence shown here is derived from an EMBL/GenBank/DDBJ whole genome shotgun (WGS) entry which is preliminary data.</text>
</comment>
<protein>
    <submittedName>
        <fullName evidence="1">Uncharacterized protein</fullName>
    </submittedName>
</protein>